<organism evidence="3">
    <name type="scientific">Gongylonema pulchrum</name>
    <dbReference type="NCBI Taxonomy" id="637853"/>
    <lineage>
        <taxon>Eukaryota</taxon>
        <taxon>Metazoa</taxon>
        <taxon>Ecdysozoa</taxon>
        <taxon>Nematoda</taxon>
        <taxon>Chromadorea</taxon>
        <taxon>Rhabditida</taxon>
        <taxon>Spirurina</taxon>
        <taxon>Spiruromorpha</taxon>
        <taxon>Spiruroidea</taxon>
        <taxon>Gongylonematidae</taxon>
        <taxon>Gongylonema</taxon>
    </lineage>
</organism>
<accession>A0A183DWC4</accession>
<evidence type="ECO:0000313" key="2">
    <source>
        <dbReference type="Proteomes" id="UP000271098"/>
    </source>
</evidence>
<dbReference type="EMBL" id="UYRT01079839">
    <property type="protein sequence ID" value="VDN21485.1"/>
    <property type="molecule type" value="Genomic_DNA"/>
</dbReference>
<gene>
    <name evidence="1" type="ORF">GPUH_LOCUS13015</name>
</gene>
<proteinExistence type="predicted"/>
<name>A0A183DWC4_9BILA</name>
<protein>
    <submittedName>
        <fullName evidence="1 3">Uncharacterized protein</fullName>
    </submittedName>
</protein>
<reference evidence="3" key="1">
    <citation type="submission" date="2016-06" db="UniProtKB">
        <authorList>
            <consortium name="WormBaseParasite"/>
        </authorList>
    </citation>
    <scope>IDENTIFICATION</scope>
</reference>
<keyword evidence="2" id="KW-1185">Reference proteome</keyword>
<sequence>MSGSLRLSAGPAKRRLQKYLTEVPQITEPEEMATCEERIEHYERLRSEIQYSHRSISSAVSILERISERWLQMVEEAPE</sequence>
<dbReference type="Proteomes" id="UP000271098">
    <property type="component" value="Unassembled WGS sequence"/>
</dbReference>
<dbReference type="AlphaFoldDB" id="A0A183DWC4"/>
<evidence type="ECO:0000313" key="3">
    <source>
        <dbReference type="WBParaSite" id="GPUH_0001302901-mRNA-1"/>
    </source>
</evidence>
<dbReference type="WBParaSite" id="GPUH_0001302901-mRNA-1">
    <property type="protein sequence ID" value="GPUH_0001302901-mRNA-1"/>
    <property type="gene ID" value="GPUH_0001302901"/>
</dbReference>
<reference evidence="1 2" key="2">
    <citation type="submission" date="2018-11" db="EMBL/GenBank/DDBJ databases">
        <authorList>
            <consortium name="Pathogen Informatics"/>
        </authorList>
    </citation>
    <scope>NUCLEOTIDE SEQUENCE [LARGE SCALE GENOMIC DNA]</scope>
</reference>
<evidence type="ECO:0000313" key="1">
    <source>
        <dbReference type="EMBL" id="VDN21485.1"/>
    </source>
</evidence>